<dbReference type="InterPro" id="IPR023772">
    <property type="entry name" value="DNA-bd_HTH_TetR-type_CS"/>
</dbReference>
<gene>
    <name evidence="4" type="ordered locus">Awo_c15670</name>
</gene>
<feature type="DNA-binding region" description="H-T-H motif" evidence="2">
    <location>
        <begin position="29"/>
        <end position="48"/>
    </location>
</feature>
<dbReference type="KEGG" id="awo:Awo_c15670"/>
<keyword evidence="1 2" id="KW-0238">DNA-binding</keyword>
<dbReference type="AlphaFoldDB" id="H6LGM1"/>
<dbReference type="eggNOG" id="COG1309">
    <property type="taxonomic scope" value="Bacteria"/>
</dbReference>
<evidence type="ECO:0000313" key="5">
    <source>
        <dbReference type="Proteomes" id="UP000007177"/>
    </source>
</evidence>
<dbReference type="OrthoDB" id="494991at2"/>
<name>H6LGM1_ACEWD</name>
<dbReference type="PANTHER" id="PTHR43479:SF11">
    <property type="entry name" value="ACREF_ENVCD OPERON REPRESSOR-RELATED"/>
    <property type="match status" value="1"/>
</dbReference>
<keyword evidence="5" id="KW-1185">Reference proteome</keyword>
<dbReference type="HOGENOM" id="CLU_069356_12_9_9"/>
<feature type="domain" description="HTH tetR-type" evidence="3">
    <location>
        <begin position="6"/>
        <end position="66"/>
    </location>
</feature>
<dbReference type="Gene3D" id="1.10.357.10">
    <property type="entry name" value="Tetracycline Repressor, domain 2"/>
    <property type="match status" value="1"/>
</dbReference>
<dbReference type="RefSeq" id="WP_014355952.1">
    <property type="nucleotide sequence ID" value="NC_016894.1"/>
</dbReference>
<dbReference type="PRINTS" id="PR00455">
    <property type="entry name" value="HTHTETR"/>
</dbReference>
<proteinExistence type="predicted"/>
<dbReference type="EMBL" id="CP002987">
    <property type="protein sequence ID" value="AFA48349.1"/>
    <property type="molecule type" value="Genomic_DNA"/>
</dbReference>
<dbReference type="PROSITE" id="PS01081">
    <property type="entry name" value="HTH_TETR_1"/>
    <property type="match status" value="1"/>
</dbReference>
<dbReference type="GO" id="GO:0003677">
    <property type="term" value="F:DNA binding"/>
    <property type="evidence" value="ECO:0007669"/>
    <property type="project" value="UniProtKB-UniRule"/>
</dbReference>
<evidence type="ECO:0000259" key="3">
    <source>
        <dbReference type="PROSITE" id="PS50977"/>
    </source>
</evidence>
<dbReference type="InterPro" id="IPR050624">
    <property type="entry name" value="HTH-type_Tx_Regulator"/>
</dbReference>
<dbReference type="PANTHER" id="PTHR43479">
    <property type="entry name" value="ACREF/ENVCD OPERON REPRESSOR-RELATED"/>
    <property type="match status" value="1"/>
</dbReference>
<dbReference type="SUPFAM" id="SSF46689">
    <property type="entry name" value="Homeodomain-like"/>
    <property type="match status" value="1"/>
</dbReference>
<evidence type="ECO:0000256" key="1">
    <source>
        <dbReference type="ARBA" id="ARBA00023125"/>
    </source>
</evidence>
<dbReference type="InterPro" id="IPR009057">
    <property type="entry name" value="Homeodomain-like_sf"/>
</dbReference>
<dbReference type="InterPro" id="IPR001647">
    <property type="entry name" value="HTH_TetR"/>
</dbReference>
<organism evidence="4 5">
    <name type="scientific">Acetobacterium woodii (strain ATCC 29683 / DSM 1030 / JCM 2381 / KCTC 1655 / WB1)</name>
    <dbReference type="NCBI Taxonomy" id="931626"/>
    <lineage>
        <taxon>Bacteria</taxon>
        <taxon>Bacillati</taxon>
        <taxon>Bacillota</taxon>
        <taxon>Clostridia</taxon>
        <taxon>Eubacteriales</taxon>
        <taxon>Eubacteriaceae</taxon>
        <taxon>Acetobacterium</taxon>
    </lineage>
</organism>
<dbReference type="Pfam" id="PF00440">
    <property type="entry name" value="TetR_N"/>
    <property type="match status" value="1"/>
</dbReference>
<reference evidence="4 5" key="2">
    <citation type="journal article" date="2012" name="PLoS ONE">
        <title>An ancient pathway combining carbon dioxide fixation with the generation and utilization of a sodium ion gradient for ATP synthesis.</title>
        <authorList>
            <person name="Poehlein A."/>
            <person name="Schmidt S."/>
            <person name="Kaster A.K."/>
            <person name="Goenrich M."/>
            <person name="Vollmers J."/>
            <person name="Thurmer A."/>
            <person name="Bertsch J."/>
            <person name="Schuchmann K."/>
            <person name="Voigt B."/>
            <person name="Hecker M."/>
            <person name="Daniel R."/>
            <person name="Thauer R.K."/>
            <person name="Gottschalk G."/>
            <person name="Muller V."/>
        </authorList>
    </citation>
    <scope>NUCLEOTIDE SEQUENCE [LARGE SCALE GENOMIC DNA]</scope>
    <source>
        <strain evidence="5">ATCC 29683 / DSM 1030 / JCM 2381 / KCTC 1655 / WB1</strain>
    </source>
</reference>
<reference evidence="5" key="1">
    <citation type="submission" date="2011-07" db="EMBL/GenBank/DDBJ databases">
        <title>Complete genome sequence of Acetobacterium woodii.</title>
        <authorList>
            <person name="Poehlein A."/>
            <person name="Schmidt S."/>
            <person name="Kaster A.-K."/>
            <person name="Goenrich M."/>
            <person name="Vollmers J."/>
            <person name="Thuermer A."/>
            <person name="Gottschalk G."/>
            <person name="Thauer R.K."/>
            <person name="Daniel R."/>
            <person name="Mueller V."/>
        </authorList>
    </citation>
    <scope>NUCLEOTIDE SEQUENCE [LARGE SCALE GENOMIC DNA]</scope>
    <source>
        <strain evidence="5">ATCC 29683 / DSM 1030 / JCM 2381 / KCTC 1655 / WB1</strain>
    </source>
</reference>
<dbReference type="PROSITE" id="PS50977">
    <property type="entry name" value="HTH_TETR_2"/>
    <property type="match status" value="1"/>
</dbReference>
<protein>
    <submittedName>
        <fullName evidence="4">Transcriptional regulator TetR family</fullName>
    </submittedName>
</protein>
<evidence type="ECO:0000256" key="2">
    <source>
        <dbReference type="PROSITE-ProRule" id="PRU00335"/>
    </source>
</evidence>
<dbReference type="STRING" id="931626.Awo_c15670"/>
<accession>H6LGM1</accession>
<evidence type="ECO:0000313" key="4">
    <source>
        <dbReference type="EMBL" id="AFA48349.1"/>
    </source>
</evidence>
<sequence>MRKKDDEKEKNIKAAVIKLILHEGFHGTSISKIAKEAGVSPATLYIYFDSKEMMLRDIYQDYAEEIYHYMINSIHHGMNGKQLIEILMRSYYEYIQENEEIFNFVEQFSHCPSLSCGCAGIQGIFDINHLVSELKANEVIRDYYNENILSIIFYPVKSIVVDHDKSRSEQDELLEEMIRIIQNTLLR</sequence>
<dbReference type="Proteomes" id="UP000007177">
    <property type="component" value="Chromosome"/>
</dbReference>